<geneLocation type="mitochondrion" evidence="3"/>
<evidence type="ECO:0000313" key="2">
    <source>
        <dbReference type="EMBL" id="CEP03676.1"/>
    </source>
</evidence>
<evidence type="ECO:0000313" key="3">
    <source>
        <dbReference type="EMBL" id="SPQ99639.1"/>
    </source>
</evidence>
<name>A0A0G4J8U2_PLABS</name>
<sequence length="107" mass="11665">MTMLLDLVRGLLLAPVYVVLSAAALLQMRDGLDKLTSFVRDPAAGPTGIVLTIKPVLVHIEAFLVEAFGPAEEFRFNMVHVLLFAMLMALISLPYSGTGTAKSHRRQ</sequence>
<organism evidence="2 4">
    <name type="scientific">Plasmodiophora brassicae</name>
    <name type="common">Clubroot disease agent</name>
    <dbReference type="NCBI Taxonomy" id="37360"/>
    <lineage>
        <taxon>Eukaryota</taxon>
        <taxon>Sar</taxon>
        <taxon>Rhizaria</taxon>
        <taxon>Endomyxa</taxon>
        <taxon>Phytomyxea</taxon>
        <taxon>Plasmodiophorida</taxon>
        <taxon>Plasmodiophoridae</taxon>
        <taxon>Plasmodiophora</taxon>
    </lineage>
</organism>
<proteinExistence type="predicted"/>
<keyword evidence="1" id="KW-0472">Membrane</keyword>
<keyword evidence="4" id="KW-1185">Reference proteome</keyword>
<feature type="transmembrane region" description="Helical" evidence="1">
    <location>
        <begin position="7"/>
        <end position="28"/>
    </location>
</feature>
<gene>
    <name evidence="2" type="ORF">PBRA_003283</name>
    <name evidence="3" type="ORF">PLBR_LOCUS6854</name>
</gene>
<keyword evidence="1" id="KW-1133">Transmembrane helix</keyword>
<reference evidence="2 4" key="1">
    <citation type="submission" date="2015-02" db="EMBL/GenBank/DDBJ databases">
        <authorList>
            <person name="Chooi Y.-H."/>
        </authorList>
    </citation>
    <scope>NUCLEOTIDE SEQUENCE [LARGE SCALE GENOMIC DNA]</scope>
    <source>
        <strain evidence="2">E3</strain>
    </source>
</reference>
<accession>A0A0G4J8U2</accession>
<evidence type="ECO:0000313" key="5">
    <source>
        <dbReference type="Proteomes" id="UP000290189"/>
    </source>
</evidence>
<feature type="transmembrane region" description="Helical" evidence="1">
    <location>
        <begin position="78"/>
        <end position="97"/>
    </location>
</feature>
<dbReference type="Proteomes" id="UP000290189">
    <property type="component" value="Unassembled WGS sequence"/>
</dbReference>
<dbReference type="Proteomes" id="UP000039324">
    <property type="component" value="Unassembled WGS sequence"/>
</dbReference>
<reference evidence="3 5" key="2">
    <citation type="submission" date="2018-03" db="EMBL/GenBank/DDBJ databases">
        <authorList>
            <person name="Fogelqvist J."/>
        </authorList>
    </citation>
    <scope>NUCLEOTIDE SEQUENCE [LARGE SCALE GENOMIC DNA]</scope>
</reference>
<keyword evidence="3" id="KW-0496">Mitochondrion</keyword>
<keyword evidence="1" id="KW-0812">Transmembrane</keyword>
<protein>
    <submittedName>
        <fullName evidence="2">Uncharacterized protein</fullName>
    </submittedName>
</protein>
<evidence type="ECO:0000313" key="4">
    <source>
        <dbReference type="Proteomes" id="UP000039324"/>
    </source>
</evidence>
<dbReference type="EMBL" id="CDSF01000155">
    <property type="protein sequence ID" value="CEP03676.1"/>
    <property type="molecule type" value="Genomic_DNA"/>
</dbReference>
<dbReference type="EMBL" id="OVEO01000012">
    <property type="protein sequence ID" value="SPQ99639.1"/>
    <property type="molecule type" value="Genomic_DNA"/>
</dbReference>
<dbReference type="AlphaFoldDB" id="A0A0G4J8U2"/>
<evidence type="ECO:0000256" key="1">
    <source>
        <dbReference type="SAM" id="Phobius"/>
    </source>
</evidence>